<reference evidence="3" key="1">
    <citation type="submission" date="2016-10" db="EMBL/GenBank/DDBJ databases">
        <authorList>
            <person name="Varghese N."/>
            <person name="Submissions S."/>
        </authorList>
    </citation>
    <scope>NUCLEOTIDE SEQUENCE [LARGE SCALE GENOMIC DNA]</scope>
    <source>
        <strain evidence="3">CGMCC 4.3568</strain>
    </source>
</reference>
<dbReference type="Pfam" id="PF12697">
    <property type="entry name" value="Abhydrolase_6"/>
    <property type="match status" value="1"/>
</dbReference>
<protein>
    <submittedName>
        <fullName evidence="2">Pimeloyl-ACP methyl ester carboxylesterase</fullName>
    </submittedName>
</protein>
<dbReference type="Proteomes" id="UP000243799">
    <property type="component" value="Unassembled WGS sequence"/>
</dbReference>
<dbReference type="GO" id="GO:0004806">
    <property type="term" value="F:triacylglycerol lipase activity"/>
    <property type="evidence" value="ECO:0007669"/>
    <property type="project" value="TreeGrafter"/>
</dbReference>
<dbReference type="PANTHER" id="PTHR43433">
    <property type="entry name" value="HYDROLASE, ALPHA/BETA FOLD FAMILY PROTEIN"/>
    <property type="match status" value="1"/>
</dbReference>
<gene>
    <name evidence="2" type="ORF">SAMN05216266_111208</name>
</gene>
<dbReference type="STRING" id="490629.SAMN05216266_111208"/>
<organism evidence="2 3">
    <name type="scientific">Amycolatopsis marina</name>
    <dbReference type="NCBI Taxonomy" id="490629"/>
    <lineage>
        <taxon>Bacteria</taxon>
        <taxon>Bacillati</taxon>
        <taxon>Actinomycetota</taxon>
        <taxon>Actinomycetes</taxon>
        <taxon>Pseudonocardiales</taxon>
        <taxon>Pseudonocardiaceae</taxon>
        <taxon>Amycolatopsis</taxon>
    </lineage>
</organism>
<dbReference type="OrthoDB" id="63519at2"/>
<proteinExistence type="predicted"/>
<dbReference type="GO" id="GO:0046503">
    <property type="term" value="P:glycerolipid catabolic process"/>
    <property type="evidence" value="ECO:0007669"/>
    <property type="project" value="TreeGrafter"/>
</dbReference>
<evidence type="ECO:0000313" key="3">
    <source>
        <dbReference type="Proteomes" id="UP000243799"/>
    </source>
</evidence>
<dbReference type="RefSeq" id="WP_091674674.1">
    <property type="nucleotide sequence ID" value="NZ_FOKG01000011.1"/>
</dbReference>
<dbReference type="Gene3D" id="3.40.50.1820">
    <property type="entry name" value="alpha/beta hydrolase"/>
    <property type="match status" value="1"/>
</dbReference>
<evidence type="ECO:0000313" key="2">
    <source>
        <dbReference type="EMBL" id="SFB44436.1"/>
    </source>
</evidence>
<keyword evidence="3" id="KW-1185">Reference proteome</keyword>
<evidence type="ECO:0000259" key="1">
    <source>
        <dbReference type="Pfam" id="PF12697"/>
    </source>
</evidence>
<dbReference type="EMBL" id="FOKG01000011">
    <property type="protein sequence ID" value="SFB44436.1"/>
    <property type="molecule type" value="Genomic_DNA"/>
</dbReference>
<dbReference type="InterPro" id="IPR029058">
    <property type="entry name" value="AB_hydrolase_fold"/>
</dbReference>
<name>A0A1I1B463_9PSEU</name>
<feature type="domain" description="AB hydrolase-1" evidence="1">
    <location>
        <begin position="40"/>
        <end position="248"/>
    </location>
</feature>
<sequence length="263" mass="28079">MNPVNSVASADGTTIAFEKLGAGEPIILVGAALCDRNATRPLAEQLARHRTVLNYDRRGRGDSGDTQPYAVEREIEDIAALITEAGGTASVYGHSSGAGLALHAAAHGLGISELVLHEPPFEADDEEVRRRSEKDAGKIAELLAQDRREDALELMLSGTGMPPEMVRQLSTDPAVLAMAHTLLYDFAAMHDAGRDGRSPEQQAGDVRIPTLVLAGEKSPQWMIDVGRRVAAAMPEGRHQVLAGQDHFVPPEVLAPVLTEFLTG</sequence>
<dbReference type="InterPro" id="IPR050471">
    <property type="entry name" value="AB_hydrolase"/>
</dbReference>
<dbReference type="PANTHER" id="PTHR43433:SF5">
    <property type="entry name" value="AB HYDROLASE-1 DOMAIN-CONTAINING PROTEIN"/>
    <property type="match status" value="1"/>
</dbReference>
<accession>A0A1I1B463</accession>
<dbReference type="SUPFAM" id="SSF53474">
    <property type="entry name" value="alpha/beta-Hydrolases"/>
    <property type="match status" value="1"/>
</dbReference>
<dbReference type="InterPro" id="IPR000073">
    <property type="entry name" value="AB_hydrolase_1"/>
</dbReference>
<dbReference type="AlphaFoldDB" id="A0A1I1B463"/>